<evidence type="ECO:0000313" key="5">
    <source>
        <dbReference type="Proteomes" id="UP000240883"/>
    </source>
</evidence>
<dbReference type="InterPro" id="IPR053157">
    <property type="entry name" value="Sterol_Uptake_Regulator"/>
</dbReference>
<accession>A0A2T2NQM6</accession>
<evidence type="ECO:0000259" key="3">
    <source>
        <dbReference type="Pfam" id="PF00172"/>
    </source>
</evidence>
<proteinExistence type="predicted"/>
<dbReference type="InterPro" id="IPR001138">
    <property type="entry name" value="Zn2Cys6_DnaBD"/>
</dbReference>
<dbReference type="Proteomes" id="UP000240883">
    <property type="component" value="Unassembled WGS sequence"/>
</dbReference>
<keyword evidence="1" id="KW-0539">Nucleus</keyword>
<dbReference type="Gene3D" id="4.10.240.10">
    <property type="entry name" value="Zn(2)-C6 fungal-type DNA-binding domain"/>
    <property type="match status" value="1"/>
</dbReference>
<dbReference type="GO" id="GO:0001228">
    <property type="term" value="F:DNA-binding transcription activator activity, RNA polymerase II-specific"/>
    <property type="evidence" value="ECO:0007669"/>
    <property type="project" value="TreeGrafter"/>
</dbReference>
<feature type="domain" description="Zn(2)-C6 fungal-type" evidence="3">
    <location>
        <begin position="56"/>
        <end position="82"/>
    </location>
</feature>
<dbReference type="InterPro" id="IPR036864">
    <property type="entry name" value="Zn2-C6_fun-type_DNA-bd_sf"/>
</dbReference>
<reference evidence="4 5" key="1">
    <citation type="journal article" date="2018" name="Front. Microbiol.">
        <title>Genome-Wide Analysis of Corynespora cassiicola Leaf Fall Disease Putative Effectors.</title>
        <authorList>
            <person name="Lopez D."/>
            <person name="Ribeiro S."/>
            <person name="Label P."/>
            <person name="Fumanal B."/>
            <person name="Venisse J.S."/>
            <person name="Kohler A."/>
            <person name="de Oliveira R.R."/>
            <person name="Labutti K."/>
            <person name="Lipzen A."/>
            <person name="Lail K."/>
            <person name="Bauer D."/>
            <person name="Ohm R.A."/>
            <person name="Barry K.W."/>
            <person name="Spatafora J."/>
            <person name="Grigoriev I.V."/>
            <person name="Martin F.M."/>
            <person name="Pujade-Renaud V."/>
        </authorList>
    </citation>
    <scope>NUCLEOTIDE SEQUENCE [LARGE SCALE GENOMIC DNA]</scope>
    <source>
        <strain evidence="4 5">Philippines</strain>
    </source>
</reference>
<feature type="region of interest" description="Disordered" evidence="2">
    <location>
        <begin position="1"/>
        <end position="24"/>
    </location>
</feature>
<dbReference type="Pfam" id="PF00172">
    <property type="entry name" value="Zn_clus"/>
    <property type="match status" value="1"/>
</dbReference>
<dbReference type="AlphaFoldDB" id="A0A2T2NQM6"/>
<evidence type="ECO:0000313" key="4">
    <source>
        <dbReference type="EMBL" id="PSN67714.1"/>
    </source>
</evidence>
<feature type="compositionally biased region" description="Basic residues" evidence="2">
    <location>
        <begin position="11"/>
        <end position="21"/>
    </location>
</feature>
<protein>
    <recommendedName>
        <fullName evidence="3">Zn(2)-C6 fungal-type domain-containing protein</fullName>
    </recommendedName>
</protein>
<dbReference type="SUPFAM" id="SSF57701">
    <property type="entry name" value="Zn2/Cys6 DNA-binding domain"/>
    <property type="match status" value="1"/>
</dbReference>
<keyword evidence="5" id="KW-1185">Reference proteome</keyword>
<dbReference type="PANTHER" id="PTHR47784">
    <property type="entry name" value="STEROL UPTAKE CONTROL PROTEIN 2"/>
    <property type="match status" value="1"/>
</dbReference>
<dbReference type="CDD" id="cd00067">
    <property type="entry name" value="GAL4"/>
    <property type="match status" value="1"/>
</dbReference>
<dbReference type="EMBL" id="KZ678134">
    <property type="protein sequence ID" value="PSN67714.1"/>
    <property type="molecule type" value="Genomic_DNA"/>
</dbReference>
<name>A0A2T2NQM6_CORCC</name>
<dbReference type="PANTHER" id="PTHR47784:SF9">
    <property type="entry name" value="ZN(II)2CYS6 TRANSCRIPTION FACTOR (EUROFUNG)"/>
    <property type="match status" value="1"/>
</dbReference>
<organism evidence="4 5">
    <name type="scientific">Corynespora cassiicola Philippines</name>
    <dbReference type="NCBI Taxonomy" id="1448308"/>
    <lineage>
        <taxon>Eukaryota</taxon>
        <taxon>Fungi</taxon>
        <taxon>Dikarya</taxon>
        <taxon>Ascomycota</taxon>
        <taxon>Pezizomycotina</taxon>
        <taxon>Dothideomycetes</taxon>
        <taxon>Pleosporomycetidae</taxon>
        <taxon>Pleosporales</taxon>
        <taxon>Corynesporascaceae</taxon>
        <taxon>Corynespora</taxon>
    </lineage>
</organism>
<dbReference type="OrthoDB" id="416217at2759"/>
<gene>
    <name evidence="4" type="ORF">BS50DRAFT_620211</name>
</gene>
<evidence type="ECO:0000256" key="2">
    <source>
        <dbReference type="SAM" id="MobiDB-lite"/>
    </source>
</evidence>
<evidence type="ECO:0000256" key="1">
    <source>
        <dbReference type="ARBA" id="ARBA00023242"/>
    </source>
</evidence>
<dbReference type="GO" id="GO:0008270">
    <property type="term" value="F:zinc ion binding"/>
    <property type="evidence" value="ECO:0007669"/>
    <property type="project" value="InterPro"/>
</dbReference>
<sequence length="428" mass="48182">MAKALGDGAVRKRRPHTKSRRGCGNCKTRHEKVSTRWREDLPIYGCIWHARLTVTIKCDERKPQCRKCHEHGLVCSYNTKDKMATFSESSSWIIELPKPPRPRPLRAPLISSNASWHIELDASSLAALDMFENYTLYTLGDMWLPSVYKSTILKMAFAYPPLLHGILTIAATHSRYLRSASDPAPLHRTPDELYHWSQAASLFAQTLSHPIDPQSRDAVYATSVNLSGIAFCCIETSDPRRSWPMQPSPPSPPDPGTDLDLVWLRMNEGKAQVWALTDPTRPDSIFSSVSQATASKMPKLPTGGVGDGVPPALARLCGLREGSSSPDNNAYFRAAHALGYILAFDPSRESSCRYFSFLGFMDEGFRELLRGRDPTALVLLALWYSMAKKTVWWLSFRAEVELKAIRMYLARSHEYHGDRLEELLEITK</sequence>